<dbReference type="PROSITE" id="PS50045">
    <property type="entry name" value="SIGMA54_INTERACT_4"/>
    <property type="match status" value="1"/>
</dbReference>
<dbReference type="InterPro" id="IPR003593">
    <property type="entry name" value="AAA+_ATPase"/>
</dbReference>
<sequence>MRRVLVVDDEESMRQMLSILLKKQGIDVVTASRGQEAIDLLESGERFSVVMTDLSMPGGVGGLDVLRAVKSIDNASQVIMITAFATPETAVEAIKSGAYDYLTKPFKLEQVKLVLDRALEKYALLAENLYLKEEQRKFRPKGIIGESEPMKRVMEMVHRVARTKTTILITGESGTGKELVAQAIHDASPFKGPFVPVNCGAIPETLIEAELFGYKKGAFTGASADQKGLVESARGGTLFLDEIGELPLSAQVRLLRVLQEKKVKPVGGVEEITVDVRVVAATNRDLKEEVECGRFREDLYYRLNIIPIELPPLRKRGKDVQILLRHFVGVYSEELDTDVKGISAPALAVLLDYDYPGNVRELQNIVERAVTLELGTMIELGSLPPTLRPRVTRSEVLELPVEGIDLDLEMQRIEQAYLEAALDRCEGVKTEAAKLLGISFRSFRYRLKKLGLGDDDANNEDD</sequence>
<dbReference type="EMBL" id="CP042467">
    <property type="protein sequence ID" value="QED30380.1"/>
    <property type="molecule type" value="Genomic_DNA"/>
</dbReference>
<evidence type="ECO:0000256" key="2">
    <source>
        <dbReference type="ARBA" id="ARBA00022840"/>
    </source>
</evidence>
<dbReference type="Gene3D" id="1.10.10.60">
    <property type="entry name" value="Homeodomain-like"/>
    <property type="match status" value="1"/>
</dbReference>
<dbReference type="InterPro" id="IPR011006">
    <property type="entry name" value="CheY-like_superfamily"/>
</dbReference>
<evidence type="ECO:0000259" key="7">
    <source>
        <dbReference type="PROSITE" id="PS50110"/>
    </source>
</evidence>
<dbReference type="InterPro" id="IPR025944">
    <property type="entry name" value="Sigma_54_int_dom_CS"/>
</dbReference>
<dbReference type="KEGG" id="bbae:FRD01_21330"/>
<gene>
    <name evidence="8" type="ORF">FRD01_21330</name>
</gene>
<keyword evidence="1" id="KW-0547">Nucleotide-binding</keyword>
<dbReference type="InterPro" id="IPR002078">
    <property type="entry name" value="Sigma_54_int"/>
</dbReference>
<dbReference type="Pfam" id="PF00158">
    <property type="entry name" value="Sigma54_activat"/>
    <property type="match status" value="1"/>
</dbReference>
<feature type="modified residue" description="4-aspartylphosphate" evidence="5">
    <location>
        <position position="53"/>
    </location>
</feature>
<dbReference type="SMART" id="SM00382">
    <property type="entry name" value="AAA"/>
    <property type="match status" value="1"/>
</dbReference>
<reference evidence="8 9" key="1">
    <citation type="submission" date="2019-08" db="EMBL/GenBank/DDBJ databases">
        <authorList>
            <person name="Liang Q."/>
        </authorList>
    </citation>
    <scope>NUCLEOTIDE SEQUENCE [LARGE SCALE GENOMIC DNA]</scope>
    <source>
        <strain evidence="8 9">V1718</strain>
    </source>
</reference>
<dbReference type="PANTHER" id="PTHR32071">
    <property type="entry name" value="TRANSCRIPTIONAL REGULATORY PROTEIN"/>
    <property type="match status" value="1"/>
</dbReference>
<evidence type="ECO:0000313" key="9">
    <source>
        <dbReference type="Proteomes" id="UP000321595"/>
    </source>
</evidence>
<evidence type="ECO:0000256" key="5">
    <source>
        <dbReference type="PROSITE-ProRule" id="PRU00169"/>
    </source>
</evidence>
<dbReference type="OrthoDB" id="9814761at2"/>
<evidence type="ECO:0000259" key="6">
    <source>
        <dbReference type="PROSITE" id="PS50045"/>
    </source>
</evidence>
<evidence type="ECO:0000256" key="1">
    <source>
        <dbReference type="ARBA" id="ARBA00022741"/>
    </source>
</evidence>
<dbReference type="SUPFAM" id="SSF52540">
    <property type="entry name" value="P-loop containing nucleoside triphosphate hydrolases"/>
    <property type="match status" value="1"/>
</dbReference>
<dbReference type="PROSITE" id="PS50110">
    <property type="entry name" value="RESPONSE_REGULATORY"/>
    <property type="match status" value="1"/>
</dbReference>
<name>A0A5B8XXP2_9DELT</name>
<keyword evidence="9" id="KW-1185">Reference proteome</keyword>
<dbReference type="PANTHER" id="PTHR32071:SF113">
    <property type="entry name" value="ALGINATE BIOSYNTHESIS TRANSCRIPTIONAL REGULATORY PROTEIN ALGB"/>
    <property type="match status" value="1"/>
</dbReference>
<organism evidence="8 9">
    <name type="scientific">Microvenator marinus</name>
    <dbReference type="NCBI Taxonomy" id="2600177"/>
    <lineage>
        <taxon>Bacteria</taxon>
        <taxon>Deltaproteobacteria</taxon>
        <taxon>Bradymonadales</taxon>
        <taxon>Microvenatoraceae</taxon>
        <taxon>Microvenator</taxon>
    </lineage>
</organism>
<dbReference type="Proteomes" id="UP000321595">
    <property type="component" value="Chromosome"/>
</dbReference>
<proteinExistence type="predicted"/>
<dbReference type="Gene3D" id="3.40.50.300">
    <property type="entry name" value="P-loop containing nucleotide triphosphate hydrolases"/>
    <property type="match status" value="1"/>
</dbReference>
<dbReference type="GO" id="GO:0005524">
    <property type="term" value="F:ATP binding"/>
    <property type="evidence" value="ECO:0007669"/>
    <property type="project" value="UniProtKB-KW"/>
</dbReference>
<dbReference type="InterPro" id="IPR009057">
    <property type="entry name" value="Homeodomain-like_sf"/>
</dbReference>
<dbReference type="PRINTS" id="PR01590">
    <property type="entry name" value="HTHFIS"/>
</dbReference>
<dbReference type="PROSITE" id="PS00675">
    <property type="entry name" value="SIGMA54_INTERACT_1"/>
    <property type="match status" value="1"/>
</dbReference>
<keyword evidence="3" id="KW-0805">Transcription regulation</keyword>
<dbReference type="FunFam" id="3.40.50.300:FF:000006">
    <property type="entry name" value="DNA-binding transcriptional regulator NtrC"/>
    <property type="match status" value="1"/>
</dbReference>
<dbReference type="SUPFAM" id="SSF46689">
    <property type="entry name" value="Homeodomain-like"/>
    <property type="match status" value="1"/>
</dbReference>
<keyword evidence="2" id="KW-0067">ATP-binding</keyword>
<dbReference type="GO" id="GO:0043565">
    <property type="term" value="F:sequence-specific DNA binding"/>
    <property type="evidence" value="ECO:0007669"/>
    <property type="project" value="InterPro"/>
</dbReference>
<dbReference type="InterPro" id="IPR002197">
    <property type="entry name" value="HTH_Fis"/>
</dbReference>
<dbReference type="CDD" id="cd00009">
    <property type="entry name" value="AAA"/>
    <property type="match status" value="1"/>
</dbReference>
<feature type="domain" description="Response regulatory" evidence="7">
    <location>
        <begin position="3"/>
        <end position="119"/>
    </location>
</feature>
<dbReference type="GO" id="GO:0006355">
    <property type="term" value="P:regulation of DNA-templated transcription"/>
    <property type="evidence" value="ECO:0007669"/>
    <property type="project" value="InterPro"/>
</dbReference>
<keyword evidence="5" id="KW-0597">Phosphoprotein</keyword>
<dbReference type="Pfam" id="PF02954">
    <property type="entry name" value="HTH_8"/>
    <property type="match status" value="1"/>
</dbReference>
<dbReference type="Gene3D" id="3.40.50.2300">
    <property type="match status" value="1"/>
</dbReference>
<dbReference type="AlphaFoldDB" id="A0A5B8XXP2"/>
<dbReference type="SMART" id="SM00448">
    <property type="entry name" value="REC"/>
    <property type="match status" value="1"/>
</dbReference>
<evidence type="ECO:0000313" key="8">
    <source>
        <dbReference type="EMBL" id="QED30380.1"/>
    </source>
</evidence>
<dbReference type="InterPro" id="IPR027417">
    <property type="entry name" value="P-loop_NTPase"/>
</dbReference>
<accession>A0A5B8XXP2</accession>
<dbReference type="GO" id="GO:0000160">
    <property type="term" value="P:phosphorelay signal transduction system"/>
    <property type="evidence" value="ECO:0007669"/>
    <property type="project" value="InterPro"/>
</dbReference>
<dbReference type="InterPro" id="IPR001789">
    <property type="entry name" value="Sig_transdc_resp-reg_receiver"/>
</dbReference>
<evidence type="ECO:0000256" key="4">
    <source>
        <dbReference type="ARBA" id="ARBA00023163"/>
    </source>
</evidence>
<dbReference type="Pfam" id="PF25601">
    <property type="entry name" value="AAA_lid_14"/>
    <property type="match status" value="1"/>
</dbReference>
<dbReference type="Gene3D" id="1.10.8.60">
    <property type="match status" value="1"/>
</dbReference>
<dbReference type="PROSITE" id="PS00688">
    <property type="entry name" value="SIGMA54_INTERACT_3"/>
    <property type="match status" value="1"/>
</dbReference>
<keyword evidence="4" id="KW-0804">Transcription</keyword>
<dbReference type="SUPFAM" id="SSF52172">
    <property type="entry name" value="CheY-like"/>
    <property type="match status" value="1"/>
</dbReference>
<dbReference type="InterPro" id="IPR058031">
    <property type="entry name" value="AAA_lid_NorR"/>
</dbReference>
<feature type="domain" description="Sigma-54 factor interaction" evidence="6">
    <location>
        <begin position="143"/>
        <end position="371"/>
    </location>
</feature>
<evidence type="ECO:0000256" key="3">
    <source>
        <dbReference type="ARBA" id="ARBA00023015"/>
    </source>
</evidence>
<protein>
    <submittedName>
        <fullName evidence="8">Sigma-54-dependent Fis family transcriptional regulator</fullName>
    </submittedName>
</protein>
<dbReference type="InterPro" id="IPR025662">
    <property type="entry name" value="Sigma_54_int_dom_ATP-bd_1"/>
</dbReference>
<dbReference type="Pfam" id="PF00072">
    <property type="entry name" value="Response_reg"/>
    <property type="match status" value="1"/>
</dbReference>